<keyword evidence="9 11" id="KW-0472">Membrane</keyword>
<comment type="caution">
    <text evidence="12">The sequence shown here is derived from an EMBL/GenBank/DDBJ whole genome shotgun (WGS) entry which is preliminary data.</text>
</comment>
<dbReference type="InterPro" id="IPR059112">
    <property type="entry name" value="CysZ/EI24"/>
</dbReference>
<keyword evidence="13" id="KW-1185">Reference proteome</keyword>
<feature type="region of interest" description="Disordered" evidence="10">
    <location>
        <begin position="245"/>
        <end position="284"/>
    </location>
</feature>
<keyword evidence="7 11" id="KW-1133">Transmembrane helix</keyword>
<feature type="transmembrane region" description="Helical" evidence="11">
    <location>
        <begin position="27"/>
        <end position="54"/>
    </location>
</feature>
<protein>
    <submittedName>
        <fullName evidence="12">CysZ protein</fullName>
    </submittedName>
</protein>
<keyword evidence="4" id="KW-0997">Cell inner membrane</keyword>
<dbReference type="PANTHER" id="PTHR37468">
    <property type="entry name" value="SULFATE TRANSPORTER CYSZ"/>
    <property type="match status" value="1"/>
</dbReference>
<evidence type="ECO:0000256" key="7">
    <source>
        <dbReference type="ARBA" id="ARBA00022989"/>
    </source>
</evidence>
<evidence type="ECO:0000256" key="11">
    <source>
        <dbReference type="SAM" id="Phobius"/>
    </source>
</evidence>
<dbReference type="RefSeq" id="WP_191274239.1">
    <property type="nucleotide sequence ID" value="NZ_BMXJ01000007.1"/>
</dbReference>
<evidence type="ECO:0000256" key="8">
    <source>
        <dbReference type="ARBA" id="ARBA00023032"/>
    </source>
</evidence>
<evidence type="ECO:0000313" key="13">
    <source>
        <dbReference type="Proteomes" id="UP000598217"/>
    </source>
</evidence>
<evidence type="ECO:0000256" key="9">
    <source>
        <dbReference type="ARBA" id="ARBA00023136"/>
    </source>
</evidence>
<evidence type="ECO:0000256" key="3">
    <source>
        <dbReference type="ARBA" id="ARBA00022475"/>
    </source>
</evidence>
<evidence type="ECO:0000256" key="1">
    <source>
        <dbReference type="ARBA" id="ARBA00004141"/>
    </source>
</evidence>
<feature type="transmembrane region" description="Helical" evidence="11">
    <location>
        <begin position="211"/>
        <end position="235"/>
    </location>
</feature>
<dbReference type="Proteomes" id="UP000598217">
    <property type="component" value="Unassembled WGS sequence"/>
</dbReference>
<comment type="subcellular location">
    <subcellularLocation>
        <location evidence="1">Membrane</location>
        <topology evidence="1">Multi-pass membrane protein</topology>
    </subcellularLocation>
</comment>
<feature type="transmembrane region" description="Helical" evidence="11">
    <location>
        <begin position="140"/>
        <end position="160"/>
    </location>
</feature>
<reference evidence="12 13" key="1">
    <citation type="submission" date="2020-10" db="EMBL/GenBank/DDBJ databases">
        <title>Sequencing the genomes of 1000 actinobacteria strains.</title>
        <authorList>
            <person name="Klenk H.-P."/>
        </authorList>
    </citation>
    <scope>NUCLEOTIDE SEQUENCE [LARGE SCALE GENOMIC DNA]</scope>
    <source>
        <strain evidence="12 13">DSM 45157</strain>
    </source>
</reference>
<dbReference type="Pfam" id="PF07264">
    <property type="entry name" value="EI24"/>
    <property type="match status" value="1"/>
</dbReference>
<feature type="transmembrane region" description="Helical" evidence="11">
    <location>
        <begin position="166"/>
        <end position="190"/>
    </location>
</feature>
<organism evidence="12 13">
    <name type="scientific">Nocardiopsis terrae</name>
    <dbReference type="NCBI Taxonomy" id="372655"/>
    <lineage>
        <taxon>Bacteria</taxon>
        <taxon>Bacillati</taxon>
        <taxon>Actinomycetota</taxon>
        <taxon>Actinomycetes</taxon>
        <taxon>Streptosporangiales</taxon>
        <taxon>Nocardiopsidaceae</taxon>
        <taxon>Nocardiopsis</taxon>
    </lineage>
</organism>
<dbReference type="EMBL" id="JADBDY010000001">
    <property type="protein sequence ID" value="MBE1459884.1"/>
    <property type="molecule type" value="Genomic_DNA"/>
</dbReference>
<keyword evidence="6 11" id="KW-0812">Transmembrane</keyword>
<keyword evidence="2" id="KW-0813">Transport</keyword>
<name>A0ABR9HLJ8_9ACTN</name>
<dbReference type="PANTHER" id="PTHR37468:SF1">
    <property type="entry name" value="SULFATE TRANSPORTER CYSZ"/>
    <property type="match status" value="1"/>
</dbReference>
<evidence type="ECO:0000256" key="6">
    <source>
        <dbReference type="ARBA" id="ARBA00022692"/>
    </source>
</evidence>
<proteinExistence type="predicted"/>
<evidence type="ECO:0000256" key="5">
    <source>
        <dbReference type="ARBA" id="ARBA00022605"/>
    </source>
</evidence>
<feature type="compositionally biased region" description="Pro residues" evidence="10">
    <location>
        <begin position="265"/>
        <end position="284"/>
    </location>
</feature>
<accession>A0ABR9HLJ8</accession>
<keyword evidence="5" id="KW-0028">Amino-acid biosynthesis</keyword>
<gene>
    <name evidence="12" type="ORF">H4W79_004098</name>
</gene>
<evidence type="ECO:0000256" key="4">
    <source>
        <dbReference type="ARBA" id="ARBA00022519"/>
    </source>
</evidence>
<keyword evidence="3" id="KW-1003">Cell membrane</keyword>
<keyword evidence="8" id="KW-0764">Sulfate transport</keyword>
<sequence>MSAVNEVFGGFGVLLRGLGIVLRKPRLFLLGALPALITSLLFLAALITLAVNLADLVTWATPFARDWDTVWQGLLRGALSVALLAGSVLVMVVAFTTVTLALGAPIYDRIAELVEQELGGAPEAPEESLMASMARAVRQSVVIVLVSLTVTVCAFLIGLVPLVGWIAGPVLTAVMGGWLLGIELTAPAFDRRGLLRIRDRRRSMGTRRMRTLGFSVPTYFLLAIPFVAVAVFPAATAGGTILARELLPGPPEGHQPPQGRLHPSQTPPQAPRGPQGPPQDPPRT</sequence>
<evidence type="ECO:0000313" key="12">
    <source>
        <dbReference type="EMBL" id="MBE1459884.1"/>
    </source>
</evidence>
<feature type="transmembrane region" description="Helical" evidence="11">
    <location>
        <begin position="74"/>
        <end position="102"/>
    </location>
</feature>
<dbReference type="InterPro" id="IPR050480">
    <property type="entry name" value="CysZ-like"/>
</dbReference>
<evidence type="ECO:0000256" key="10">
    <source>
        <dbReference type="SAM" id="MobiDB-lite"/>
    </source>
</evidence>
<evidence type="ECO:0000256" key="2">
    <source>
        <dbReference type="ARBA" id="ARBA00022448"/>
    </source>
</evidence>